<dbReference type="Pfam" id="PF19279">
    <property type="entry name" value="YegS_C"/>
    <property type="match status" value="1"/>
</dbReference>
<sequence length="39" mass="4206">AREVEIRPSRQMAVQADGELLGESPARFTILPAALTVIV</sequence>
<reference evidence="2" key="1">
    <citation type="journal article" date="2014" name="Front. Microbiol.">
        <title>High frequency of phylogenetically diverse reductive dehalogenase-homologous genes in deep subseafloor sedimentary metagenomes.</title>
        <authorList>
            <person name="Kawai M."/>
            <person name="Futagami T."/>
            <person name="Toyoda A."/>
            <person name="Takaki Y."/>
            <person name="Nishi S."/>
            <person name="Hori S."/>
            <person name="Arai W."/>
            <person name="Tsubouchi T."/>
            <person name="Morono Y."/>
            <person name="Uchiyama I."/>
            <person name="Ito T."/>
            <person name="Fujiyama A."/>
            <person name="Inagaki F."/>
            <person name="Takami H."/>
        </authorList>
    </citation>
    <scope>NUCLEOTIDE SEQUENCE</scope>
    <source>
        <strain evidence="2">Expedition CK06-06</strain>
    </source>
</reference>
<dbReference type="AlphaFoldDB" id="X1Q7G7"/>
<gene>
    <name evidence="2" type="ORF">S06H3_49945</name>
</gene>
<dbReference type="SUPFAM" id="SSF111331">
    <property type="entry name" value="NAD kinase/diacylglycerol kinase-like"/>
    <property type="match status" value="1"/>
</dbReference>
<protein>
    <recommendedName>
        <fullName evidence="1">YegS/DAGK C-terminal domain-containing protein</fullName>
    </recommendedName>
</protein>
<dbReference type="InterPro" id="IPR016064">
    <property type="entry name" value="NAD/diacylglycerol_kinase_sf"/>
</dbReference>
<accession>X1Q7G7</accession>
<evidence type="ECO:0000313" key="2">
    <source>
        <dbReference type="EMBL" id="GAI39219.1"/>
    </source>
</evidence>
<organism evidence="2">
    <name type="scientific">marine sediment metagenome</name>
    <dbReference type="NCBI Taxonomy" id="412755"/>
    <lineage>
        <taxon>unclassified sequences</taxon>
        <taxon>metagenomes</taxon>
        <taxon>ecological metagenomes</taxon>
    </lineage>
</organism>
<dbReference type="InterPro" id="IPR045540">
    <property type="entry name" value="YegS/DAGK_C"/>
</dbReference>
<comment type="caution">
    <text evidence="2">The sequence shown here is derived from an EMBL/GenBank/DDBJ whole genome shotgun (WGS) entry which is preliminary data.</text>
</comment>
<name>X1Q7G7_9ZZZZ</name>
<dbReference type="EMBL" id="BARV01031576">
    <property type="protein sequence ID" value="GAI39219.1"/>
    <property type="molecule type" value="Genomic_DNA"/>
</dbReference>
<feature type="domain" description="YegS/DAGK C-terminal" evidence="1">
    <location>
        <begin position="1"/>
        <end position="39"/>
    </location>
</feature>
<dbReference type="Gene3D" id="2.60.200.40">
    <property type="match status" value="1"/>
</dbReference>
<feature type="non-terminal residue" evidence="2">
    <location>
        <position position="1"/>
    </location>
</feature>
<evidence type="ECO:0000259" key="1">
    <source>
        <dbReference type="Pfam" id="PF19279"/>
    </source>
</evidence>
<proteinExistence type="predicted"/>